<dbReference type="AlphaFoldDB" id="A0A2D3T6E2"/>
<dbReference type="Pfam" id="PF17768">
    <property type="entry name" value="RecJ_OB"/>
    <property type="match status" value="1"/>
</dbReference>
<comment type="similarity">
    <text evidence="1">Belongs to the RecJ family.</text>
</comment>
<dbReference type="RefSeq" id="WP_100102887.1">
    <property type="nucleotide sequence ID" value="NZ_CADIJJ010000030.1"/>
</dbReference>
<evidence type="ECO:0000256" key="5">
    <source>
        <dbReference type="ARBA" id="ARBA00022839"/>
    </source>
</evidence>
<dbReference type="Gene3D" id="3.10.310.30">
    <property type="match status" value="1"/>
</dbReference>
<dbReference type="GO" id="GO:0003676">
    <property type="term" value="F:nucleic acid binding"/>
    <property type="evidence" value="ECO:0007669"/>
    <property type="project" value="InterPro"/>
</dbReference>
<dbReference type="Pfam" id="PF02272">
    <property type="entry name" value="DHHA1"/>
    <property type="match status" value="1"/>
</dbReference>
<dbReference type="GO" id="GO:0006281">
    <property type="term" value="P:DNA repair"/>
    <property type="evidence" value="ECO:0007669"/>
    <property type="project" value="InterPro"/>
</dbReference>
<evidence type="ECO:0000256" key="3">
    <source>
        <dbReference type="ARBA" id="ARBA00022722"/>
    </source>
</evidence>
<dbReference type="EMBL" id="CP017606">
    <property type="protein sequence ID" value="ATW29102.1"/>
    <property type="molecule type" value="Genomic_DNA"/>
</dbReference>
<reference evidence="10" key="1">
    <citation type="submission" date="2016-10" db="EMBL/GenBank/DDBJ databases">
        <authorList>
            <person name="Chevignon G."/>
        </authorList>
    </citation>
    <scope>NUCLEOTIDE SEQUENCE [LARGE SCALE GENOMIC DNA]</scope>
    <source>
        <strain evidence="10">A2C</strain>
    </source>
</reference>
<dbReference type="PANTHER" id="PTHR30255">
    <property type="entry name" value="SINGLE-STRANDED-DNA-SPECIFIC EXONUCLEASE RECJ"/>
    <property type="match status" value="1"/>
</dbReference>
<evidence type="ECO:0000256" key="4">
    <source>
        <dbReference type="ARBA" id="ARBA00022801"/>
    </source>
</evidence>
<evidence type="ECO:0000313" key="9">
    <source>
        <dbReference type="EMBL" id="ATW29102.1"/>
    </source>
</evidence>
<dbReference type="Proteomes" id="UP000230008">
    <property type="component" value="Chromosome"/>
</dbReference>
<sequence>MNIKKQLRRREMHHHPLSETYPQLIRQLYASRGITKDQQLARGTKSLCDWQALAGIEAAIQILKEALSLQKRMMIVGDFDVDGATSTALAMMALEAMGAQNVHFLIPNRFEEGYGLTPKIVEQVSLRGADLIITVDNGISSHEGVDLAHHKGMQVLITDHHLPTGRLPNADAIINPNQLNCPFPSKSLAGVGVTFYLMLGLRAHLRKEGWFHKKNIQEPNLAEFLDLVALGTVADVVPLDTNNRILVHQGLNRIRAGKSRPGIVALLEVASRSEHRLTVADLGFALAPRLNAAGRLDNMSTGVSLLLTQDLSEARELAKDLDALNKVRREIEQSMKKEALDLCHQIECHDQPLPQGLALYHPKWHQGVVGILASRIKDRFYRPVIAFAPTDGGQLKGSGRSVASVHMRDLLEQIDRAYPGLILKFGGHAMAAGLLIEQNKFDLFRQCFAERVTASLKDLELENSIWSDGELSPDKISLETAQLLRDAGPWGQGFPEPVFDGKFRILQQRLLCGCHLKLQVEPIEGGIPLDAIAFNVDSKSWPYPLFKKVTLAYKLDINVFRQQPQLQLMIQGIWEDNG</sequence>
<reference evidence="10" key="2">
    <citation type="submission" date="2017-11" db="EMBL/GenBank/DDBJ databases">
        <title>PacBio sequencing of new strain of the secondary endosymbiont Candidatus Hamiltonella defensa.</title>
        <authorList>
            <person name="Strand M.R."/>
            <person name="Oliver K."/>
        </authorList>
    </citation>
    <scope>NUCLEOTIDE SEQUENCE [LARGE SCALE GENOMIC DNA]</scope>
    <source>
        <strain evidence="10">A2C</strain>
    </source>
</reference>
<dbReference type="GO" id="GO:0006310">
    <property type="term" value="P:DNA recombination"/>
    <property type="evidence" value="ECO:0007669"/>
    <property type="project" value="InterPro"/>
</dbReference>
<evidence type="ECO:0000256" key="2">
    <source>
        <dbReference type="ARBA" id="ARBA00019841"/>
    </source>
</evidence>
<keyword evidence="3" id="KW-0540">Nuclease</keyword>
<feature type="domain" description="DDH" evidence="6">
    <location>
        <begin position="73"/>
        <end position="232"/>
    </location>
</feature>
<feature type="domain" description="DHHA1" evidence="7">
    <location>
        <begin position="357"/>
        <end position="452"/>
    </location>
</feature>
<proteinExistence type="inferred from homology"/>
<evidence type="ECO:0000313" key="10">
    <source>
        <dbReference type="Proteomes" id="UP000230008"/>
    </source>
</evidence>
<dbReference type="InterPro" id="IPR051673">
    <property type="entry name" value="SSDNA_exonuclease_RecJ"/>
</dbReference>
<dbReference type="InterPro" id="IPR038763">
    <property type="entry name" value="DHH_sf"/>
</dbReference>
<keyword evidence="5 9" id="KW-0269">Exonuclease</keyword>
<dbReference type="PANTHER" id="PTHR30255:SF2">
    <property type="entry name" value="SINGLE-STRANDED-DNA-SPECIFIC EXONUCLEASE RECJ"/>
    <property type="match status" value="1"/>
</dbReference>
<gene>
    <name evidence="9" type="ORF">BJP41_00685</name>
</gene>
<dbReference type="InterPro" id="IPR004610">
    <property type="entry name" value="RecJ"/>
</dbReference>
<dbReference type="InterPro" id="IPR003156">
    <property type="entry name" value="DHHA1_dom"/>
</dbReference>
<dbReference type="Gene3D" id="3.90.1640.30">
    <property type="match status" value="1"/>
</dbReference>
<evidence type="ECO:0000259" key="8">
    <source>
        <dbReference type="Pfam" id="PF17768"/>
    </source>
</evidence>
<keyword evidence="4" id="KW-0378">Hydrolase</keyword>
<evidence type="ECO:0000256" key="1">
    <source>
        <dbReference type="ARBA" id="ARBA00005915"/>
    </source>
</evidence>
<evidence type="ECO:0000259" key="6">
    <source>
        <dbReference type="Pfam" id="PF01368"/>
    </source>
</evidence>
<dbReference type="InterPro" id="IPR001667">
    <property type="entry name" value="DDH_dom"/>
</dbReference>
<accession>A0A2D3T6E2</accession>
<dbReference type="NCBIfam" id="NF008290">
    <property type="entry name" value="PRK11070.1"/>
    <property type="match status" value="1"/>
</dbReference>
<dbReference type="Pfam" id="PF01368">
    <property type="entry name" value="DHH"/>
    <property type="match status" value="1"/>
</dbReference>
<protein>
    <recommendedName>
        <fullName evidence="2">Single-stranded-DNA-specific exonuclease RecJ</fullName>
    </recommendedName>
</protein>
<name>A0A2D3T6E2_9ENTR</name>
<dbReference type="SUPFAM" id="SSF64182">
    <property type="entry name" value="DHH phosphoesterases"/>
    <property type="match status" value="1"/>
</dbReference>
<evidence type="ECO:0000259" key="7">
    <source>
        <dbReference type="Pfam" id="PF02272"/>
    </source>
</evidence>
<dbReference type="InterPro" id="IPR041122">
    <property type="entry name" value="RecJ_OB"/>
</dbReference>
<dbReference type="NCBIfam" id="TIGR00644">
    <property type="entry name" value="recJ"/>
    <property type="match status" value="1"/>
</dbReference>
<organism evidence="9 10">
    <name type="scientific">Candidatus Williamhamiltonella defendens</name>
    <dbReference type="NCBI Taxonomy" id="138072"/>
    <lineage>
        <taxon>Bacteria</taxon>
        <taxon>Pseudomonadati</taxon>
        <taxon>Pseudomonadota</taxon>
        <taxon>Gammaproteobacteria</taxon>
        <taxon>Enterobacterales</taxon>
        <taxon>Enterobacteriaceae</taxon>
        <taxon>aphid secondary symbionts</taxon>
        <taxon>Candidatus Williamhamiltonella</taxon>
    </lineage>
</organism>
<dbReference type="GO" id="GO:0008409">
    <property type="term" value="F:5'-3' exonuclease activity"/>
    <property type="evidence" value="ECO:0007669"/>
    <property type="project" value="InterPro"/>
</dbReference>
<feature type="domain" description="RecJ OB" evidence="8">
    <location>
        <begin position="468"/>
        <end position="571"/>
    </location>
</feature>
<dbReference type="FunFam" id="3.90.1640.30:FF:000001">
    <property type="entry name" value="Single-stranded-DNA-specific exonuclease RecJ"/>
    <property type="match status" value="1"/>
</dbReference>